<dbReference type="Proteomes" id="UP000837801">
    <property type="component" value="Unassembled WGS sequence"/>
</dbReference>
<evidence type="ECO:0000313" key="2">
    <source>
        <dbReference type="EMBL" id="CAH2351968.1"/>
    </source>
</evidence>
<feature type="compositionally biased region" description="Basic residues" evidence="1">
    <location>
        <begin position="484"/>
        <end position="498"/>
    </location>
</feature>
<feature type="compositionally biased region" description="Basic residues" evidence="1">
    <location>
        <begin position="446"/>
        <end position="455"/>
    </location>
</feature>
<feature type="region of interest" description="Disordered" evidence="1">
    <location>
        <begin position="446"/>
        <end position="498"/>
    </location>
</feature>
<protein>
    <submittedName>
        <fullName evidence="2">Uncharacterized protein</fullName>
    </submittedName>
</protein>
<dbReference type="EMBL" id="CAKXYY010000005">
    <property type="protein sequence ID" value="CAH2351968.1"/>
    <property type="molecule type" value="Genomic_DNA"/>
</dbReference>
<dbReference type="OrthoDB" id="4094935at2759"/>
<feature type="compositionally biased region" description="Acidic residues" evidence="1">
    <location>
        <begin position="603"/>
        <end position="614"/>
    </location>
</feature>
<dbReference type="AlphaFoldDB" id="A0A9P0VXY9"/>
<feature type="region of interest" description="Disordered" evidence="1">
    <location>
        <begin position="277"/>
        <end position="299"/>
    </location>
</feature>
<reference evidence="2" key="1">
    <citation type="submission" date="2022-03" db="EMBL/GenBank/DDBJ databases">
        <authorList>
            <person name="Legras J.-L."/>
            <person name="Devillers H."/>
            <person name="Grondin C."/>
        </authorList>
    </citation>
    <scope>NUCLEOTIDE SEQUENCE</scope>
    <source>
        <strain evidence="2">CLIB 1423</strain>
    </source>
</reference>
<proteinExistence type="predicted"/>
<organism evidence="2 3">
    <name type="scientific">[Candida] railenensis</name>
    <dbReference type="NCBI Taxonomy" id="45579"/>
    <lineage>
        <taxon>Eukaryota</taxon>
        <taxon>Fungi</taxon>
        <taxon>Dikarya</taxon>
        <taxon>Ascomycota</taxon>
        <taxon>Saccharomycotina</taxon>
        <taxon>Pichiomycetes</taxon>
        <taxon>Debaryomycetaceae</taxon>
        <taxon>Kurtzmaniella</taxon>
    </lineage>
</organism>
<comment type="caution">
    <text evidence="2">The sequence shown here is derived from an EMBL/GenBank/DDBJ whole genome shotgun (WGS) entry which is preliminary data.</text>
</comment>
<sequence length="630" mass="70027">MSREAHLNASSSNPKSKRKNSRYSIQWPSDMIQLPSVEMFQLDTIIDEELKNESSEVVNALLEVMSNYKKDLKLEIRRNLSSEQKVQHSNIKVAKLAQSITKKISTRNRKLEKLIHTSDIDSELQDLLQLSGECNGLISNLGPRLVRIHKVKGTSGDGIEKYATINKLWGKQKKSENIDPHAASISKVNVGSNSKENGKKNGRFEVDKAEHEKVVRSAVKTGRGKANGSVVHNPFSSEMDENAFEEFMSSSISKYRDQQSKKERQQFEFPDIIVPDDLSYEAPKTPKTPQTPKTLGERKSAYNTPINSMKLTAKSPATTSSTLQSSHFKKLRINGSPITSKTYSKMKTIPTCDCSDTHEHESVPAGAVSLDENGNEEIGASEYKEPTLQQSLSELSTLILHSDDEYTNSSGLTTDESDVFSTDSSDSDAENGHSIADMYYQSLKSNLRKKKRKSRRDLFKNSISERSDTNGENSRAFKAESPTPKHKPSHHTLKPKKSILKFPKENSSAKAEHSLQSKLVNNLELNLSSSVKIKSRPNGGPLMATVPSVSAVPGRSNPSAGFKFLRPQSSFNPAPRVNNEAALGTMLSIDNELYGDEARHYEEDEEGDLLSDNESDARSVRSIQRLRGLL</sequence>
<name>A0A9P0VXY9_9ASCO</name>
<feature type="region of interest" description="Disordered" evidence="1">
    <location>
        <begin position="597"/>
        <end position="617"/>
    </location>
</feature>
<evidence type="ECO:0000313" key="3">
    <source>
        <dbReference type="Proteomes" id="UP000837801"/>
    </source>
</evidence>
<accession>A0A9P0VXY9</accession>
<feature type="region of interest" description="Disordered" evidence="1">
    <location>
        <begin position="1"/>
        <end position="22"/>
    </location>
</feature>
<evidence type="ECO:0000256" key="1">
    <source>
        <dbReference type="SAM" id="MobiDB-lite"/>
    </source>
</evidence>
<keyword evidence="3" id="KW-1185">Reference proteome</keyword>
<gene>
    <name evidence="2" type="ORF">CLIB1423_05S02498</name>
</gene>
<feature type="compositionally biased region" description="Basic and acidic residues" evidence="1">
    <location>
        <begin position="456"/>
        <end position="469"/>
    </location>
</feature>
<feature type="compositionally biased region" description="Low complexity" evidence="1">
    <location>
        <begin position="283"/>
        <end position="294"/>
    </location>
</feature>
<feature type="region of interest" description="Disordered" evidence="1">
    <location>
        <begin position="407"/>
        <end position="433"/>
    </location>
</feature>